<sequence length="85" mass="9891">MLTPREFAKRTGLSYNQVLNMCKANELKIVKTCKGHFKIADIELNQFIQSDESVTKEQYLEVIKENERLKNTITQLKNFIASLKL</sequence>
<dbReference type="Proteomes" id="UP000239614">
    <property type="component" value="Unassembled WGS sequence"/>
</dbReference>
<dbReference type="OrthoDB" id="3393149at2"/>
<evidence type="ECO:0000313" key="1">
    <source>
        <dbReference type="EMBL" id="PRR70878.1"/>
    </source>
</evidence>
<organism evidence="1 2">
    <name type="scientific">Clostridium thermopalmarium DSM 5974</name>
    <dbReference type="NCBI Taxonomy" id="1121340"/>
    <lineage>
        <taxon>Bacteria</taxon>
        <taxon>Bacillati</taxon>
        <taxon>Bacillota</taxon>
        <taxon>Clostridia</taxon>
        <taxon>Eubacteriales</taxon>
        <taxon>Clostridiaceae</taxon>
        <taxon>Clostridium</taxon>
    </lineage>
</organism>
<accession>A0A2T0APD3</accession>
<reference evidence="1 2" key="1">
    <citation type="submission" date="2018-03" db="EMBL/GenBank/DDBJ databases">
        <title>Genome sequence of Clostridium thermopalmarium DSM 5974.</title>
        <authorList>
            <person name="Poehlein A."/>
            <person name="Daniel R."/>
        </authorList>
    </citation>
    <scope>NUCLEOTIDE SEQUENCE [LARGE SCALE GENOMIC DNA]</scope>
    <source>
        <strain evidence="1 2">DSM 5974</strain>
    </source>
</reference>
<dbReference type="EMBL" id="PVXN01000053">
    <property type="protein sequence ID" value="PRR70878.1"/>
    <property type="molecule type" value="Genomic_DNA"/>
</dbReference>
<dbReference type="RefSeq" id="WP_106024512.1">
    <property type="nucleotide sequence ID" value="NZ_PVXN01000053.1"/>
</dbReference>
<comment type="caution">
    <text evidence="1">The sequence shown here is derived from an EMBL/GenBank/DDBJ whole genome shotgun (WGS) entry which is preliminary data.</text>
</comment>
<evidence type="ECO:0008006" key="3">
    <source>
        <dbReference type="Google" id="ProtNLM"/>
    </source>
</evidence>
<proteinExistence type="predicted"/>
<dbReference type="AlphaFoldDB" id="A0A2T0APD3"/>
<protein>
    <recommendedName>
        <fullName evidence="3">Helix-turn-helix domain protein</fullName>
    </recommendedName>
</protein>
<name>A0A2T0APD3_9CLOT</name>
<evidence type="ECO:0000313" key="2">
    <source>
        <dbReference type="Proteomes" id="UP000239614"/>
    </source>
</evidence>
<keyword evidence="2" id="KW-1185">Reference proteome</keyword>
<gene>
    <name evidence="1" type="ORF">CPAL_19680</name>
</gene>